<evidence type="ECO:0000256" key="1">
    <source>
        <dbReference type="SAM" id="MobiDB-lite"/>
    </source>
</evidence>
<dbReference type="PANTHER" id="PTHR43139">
    <property type="entry name" value="SI:DKEY-122A22.2"/>
    <property type="match status" value="1"/>
</dbReference>
<keyword evidence="5" id="KW-1185">Reference proteome</keyword>
<feature type="domain" description="AB hydrolase-1" evidence="3">
    <location>
        <begin position="337"/>
        <end position="445"/>
    </location>
</feature>
<dbReference type="EMBL" id="PUHR01000013">
    <property type="protein sequence ID" value="KAG0671332.1"/>
    <property type="molecule type" value="Genomic_DNA"/>
</dbReference>
<evidence type="ECO:0000313" key="5">
    <source>
        <dbReference type="Proteomes" id="UP000750334"/>
    </source>
</evidence>
<dbReference type="InterPro" id="IPR019431">
    <property type="entry name" value="DUF2417"/>
</dbReference>
<evidence type="ECO:0000259" key="3">
    <source>
        <dbReference type="Pfam" id="PF00561"/>
    </source>
</evidence>
<feature type="transmembrane region" description="Helical" evidence="2">
    <location>
        <begin position="218"/>
        <end position="236"/>
    </location>
</feature>
<dbReference type="Proteomes" id="UP000750334">
    <property type="component" value="Unassembled WGS sequence"/>
</dbReference>
<proteinExistence type="predicted"/>
<feature type="compositionally biased region" description="Polar residues" evidence="1">
    <location>
        <begin position="8"/>
        <end position="22"/>
    </location>
</feature>
<organism evidence="4 5">
    <name type="scientific">Maudiozyma exigua</name>
    <name type="common">Yeast</name>
    <name type="synonym">Kazachstania exigua</name>
    <dbReference type="NCBI Taxonomy" id="34358"/>
    <lineage>
        <taxon>Eukaryota</taxon>
        <taxon>Fungi</taxon>
        <taxon>Dikarya</taxon>
        <taxon>Ascomycota</taxon>
        <taxon>Saccharomycotina</taxon>
        <taxon>Saccharomycetes</taxon>
        <taxon>Saccharomycetales</taxon>
        <taxon>Saccharomycetaceae</taxon>
        <taxon>Maudiozyma</taxon>
    </lineage>
</organism>
<evidence type="ECO:0000256" key="2">
    <source>
        <dbReference type="SAM" id="Phobius"/>
    </source>
</evidence>
<keyword evidence="2" id="KW-0472">Membrane</keyword>
<feature type="transmembrane region" description="Helical" evidence="2">
    <location>
        <begin position="123"/>
        <end position="144"/>
    </location>
</feature>
<reference evidence="4 5" key="1">
    <citation type="submission" date="2020-11" db="EMBL/GenBank/DDBJ databases">
        <title>Kefir isolates.</title>
        <authorList>
            <person name="Marcisauskas S."/>
            <person name="Kim Y."/>
            <person name="Blasche S."/>
        </authorList>
    </citation>
    <scope>NUCLEOTIDE SEQUENCE [LARGE SCALE GENOMIC DNA]</scope>
    <source>
        <strain evidence="4 5">OG2</strain>
    </source>
</reference>
<feature type="compositionally biased region" description="Basic residues" evidence="1">
    <location>
        <begin position="64"/>
        <end position="76"/>
    </location>
</feature>
<dbReference type="InterPro" id="IPR000073">
    <property type="entry name" value="AB_hydrolase_1"/>
</dbReference>
<dbReference type="AlphaFoldDB" id="A0A9P7BCP1"/>
<dbReference type="InterPro" id="IPR029058">
    <property type="entry name" value="AB_hydrolase_fold"/>
</dbReference>
<sequence length="624" mass="71946">MSNEEEPIQGTSGVQQESSTHQGPPLKQQPPIQQSDSSDSDVENIQQSHRNIGSSSGENEPLLSKKKKKTKGRNRLLHPEDYESIENVPPPDDDYLDAEFYANSGRFQVHKNYIIFLNNWKTVLNVVLLLNALLLITIFVSEFFVEILPTDGMTSFNNFILILVSLIGNCFNLWFNKIGLFSPFDLHLNVALTILPLVNLLIIFSLQYTRERINNISIIIHLWTALTFSLGIFQAYNLRRYIRNLSPPTSHNKHTMTEWIEIAFRNLVKFISLILLLLLLFTTFLHSVDLRYSLKQVSKEETMFVWANPEHTKRLHITCHGIDANFTEDSQDMSRQPIILYEHGGEDTSYTSAEWIEELFNLGRIERYCVYDRFGYGLSDSVGPPASLKKSAQALRYALLEELKLSDQFLVVGYDYGALVARVFAANNRDICAGLLLVEGWNEELLLKHYLRRMFPGNGDDRDDPDDEGGRRGQRIDYRLPERIIGKRYTIQTWLYGIWSAFGLNLQSSWLISHHGSMSRIFGNDMLEEGRFIRNKVLESLTSSLISYNDILASNINLQDIKLSVISSKQFIKMSPIWGNWQRKLTKLSRKTLEWRIIDGEHQFFRNRNAVEQAQDVLLRLVNS</sequence>
<protein>
    <recommendedName>
        <fullName evidence="3">AB hydrolase-1 domain-containing protein</fullName>
    </recommendedName>
</protein>
<accession>A0A9P7BCP1</accession>
<dbReference type="Pfam" id="PF00561">
    <property type="entry name" value="Abhydrolase_1"/>
    <property type="match status" value="1"/>
</dbReference>
<feature type="transmembrane region" description="Helical" evidence="2">
    <location>
        <begin position="156"/>
        <end position="174"/>
    </location>
</feature>
<feature type="compositionally biased region" description="Polar residues" evidence="1">
    <location>
        <begin position="43"/>
        <end position="58"/>
    </location>
</feature>
<comment type="caution">
    <text evidence="4">The sequence shown here is derived from an EMBL/GenBank/DDBJ whole genome shotgun (WGS) entry which is preliminary data.</text>
</comment>
<name>A0A9P7BCP1_MAUEX</name>
<dbReference type="Gene3D" id="3.40.50.1820">
    <property type="entry name" value="alpha/beta hydrolase"/>
    <property type="match status" value="1"/>
</dbReference>
<dbReference type="OrthoDB" id="164921at2759"/>
<feature type="transmembrane region" description="Helical" evidence="2">
    <location>
        <begin position="186"/>
        <end position="206"/>
    </location>
</feature>
<dbReference type="Pfam" id="PF10329">
    <property type="entry name" value="DUF2417"/>
    <property type="match status" value="1"/>
</dbReference>
<dbReference type="GO" id="GO:0005783">
    <property type="term" value="C:endoplasmic reticulum"/>
    <property type="evidence" value="ECO:0007669"/>
    <property type="project" value="TreeGrafter"/>
</dbReference>
<evidence type="ECO:0000313" key="4">
    <source>
        <dbReference type="EMBL" id="KAG0671332.1"/>
    </source>
</evidence>
<keyword evidence="2" id="KW-1133">Transmembrane helix</keyword>
<feature type="transmembrane region" description="Helical" evidence="2">
    <location>
        <begin position="267"/>
        <end position="288"/>
    </location>
</feature>
<dbReference type="InterPro" id="IPR052370">
    <property type="entry name" value="Meta-cleavage_hydrolase"/>
</dbReference>
<feature type="region of interest" description="Disordered" evidence="1">
    <location>
        <begin position="1"/>
        <end position="88"/>
    </location>
</feature>
<gene>
    <name evidence="4" type="ORF">C6P45_000786</name>
</gene>
<dbReference type="PANTHER" id="PTHR43139:SF52">
    <property type="entry name" value="SI:DKEY-122A22.2"/>
    <property type="match status" value="1"/>
</dbReference>
<keyword evidence="2" id="KW-0812">Transmembrane</keyword>
<dbReference type="SUPFAM" id="SSF53474">
    <property type="entry name" value="alpha/beta-Hydrolases"/>
    <property type="match status" value="1"/>
</dbReference>